<organism evidence="3 4">
    <name type="scientific">Sphingobium nicotianae</name>
    <dbReference type="NCBI Taxonomy" id="2782607"/>
    <lineage>
        <taxon>Bacteria</taxon>
        <taxon>Pseudomonadati</taxon>
        <taxon>Pseudomonadota</taxon>
        <taxon>Alphaproteobacteria</taxon>
        <taxon>Sphingomonadales</taxon>
        <taxon>Sphingomonadaceae</taxon>
        <taxon>Sphingobium</taxon>
    </lineage>
</organism>
<dbReference type="InterPro" id="IPR010819">
    <property type="entry name" value="AGE/CE"/>
</dbReference>
<keyword evidence="2" id="KW-0413">Isomerase</keyword>
<dbReference type="InterPro" id="IPR008928">
    <property type="entry name" value="6-hairpin_glycosidase_sf"/>
</dbReference>
<dbReference type="RefSeq" id="WP_214623555.1">
    <property type="nucleotide sequence ID" value="NZ_JAHGAW010000007.1"/>
</dbReference>
<dbReference type="SUPFAM" id="SSF48208">
    <property type="entry name" value="Six-hairpin glycosidases"/>
    <property type="match status" value="1"/>
</dbReference>
<accession>A0A9X1DCS3</accession>
<comment type="caution">
    <text evidence="3">The sequence shown here is derived from an EMBL/GenBank/DDBJ whole genome shotgun (WGS) entry which is preliminary data.</text>
</comment>
<evidence type="ECO:0000313" key="4">
    <source>
        <dbReference type="Proteomes" id="UP001138757"/>
    </source>
</evidence>
<dbReference type="AlphaFoldDB" id="A0A9X1DCS3"/>
<evidence type="ECO:0000256" key="1">
    <source>
        <dbReference type="ARBA" id="ARBA00008558"/>
    </source>
</evidence>
<keyword evidence="4" id="KW-1185">Reference proteome</keyword>
<dbReference type="EMBL" id="JAHGAW010000007">
    <property type="protein sequence ID" value="MBT2187509.1"/>
    <property type="molecule type" value="Genomic_DNA"/>
</dbReference>
<dbReference type="PANTHER" id="PTHR15108">
    <property type="entry name" value="N-ACYLGLUCOSAMINE-2-EPIMERASE"/>
    <property type="match status" value="1"/>
</dbReference>
<evidence type="ECO:0000313" key="3">
    <source>
        <dbReference type="EMBL" id="MBT2187509.1"/>
    </source>
</evidence>
<dbReference type="Proteomes" id="UP001138757">
    <property type="component" value="Unassembled WGS sequence"/>
</dbReference>
<dbReference type="Pfam" id="PF07221">
    <property type="entry name" value="GlcNAc_2-epim"/>
    <property type="match status" value="1"/>
</dbReference>
<dbReference type="GO" id="GO:0005975">
    <property type="term" value="P:carbohydrate metabolic process"/>
    <property type="evidence" value="ECO:0007669"/>
    <property type="project" value="InterPro"/>
</dbReference>
<protein>
    <submittedName>
        <fullName evidence="3">AGE family epimerase/isomerase</fullName>
    </submittedName>
</protein>
<dbReference type="InterPro" id="IPR012341">
    <property type="entry name" value="6hp_glycosidase-like_sf"/>
</dbReference>
<gene>
    <name evidence="3" type="ORF">KK488_11195</name>
</gene>
<dbReference type="Gene3D" id="1.50.10.10">
    <property type="match status" value="1"/>
</dbReference>
<evidence type="ECO:0000256" key="2">
    <source>
        <dbReference type="ARBA" id="ARBA00023235"/>
    </source>
</evidence>
<proteinExistence type="inferred from homology"/>
<reference evidence="3" key="1">
    <citation type="submission" date="2021-05" db="EMBL/GenBank/DDBJ databases">
        <title>Genome of Sphingobium sp. strain.</title>
        <authorList>
            <person name="Fan R."/>
        </authorList>
    </citation>
    <scope>NUCLEOTIDE SEQUENCE</scope>
    <source>
        <strain evidence="3">H33</strain>
    </source>
</reference>
<dbReference type="GO" id="GO:0016853">
    <property type="term" value="F:isomerase activity"/>
    <property type="evidence" value="ECO:0007669"/>
    <property type="project" value="UniProtKB-KW"/>
</dbReference>
<comment type="similarity">
    <text evidence="1">Belongs to the N-acylglucosamine 2-epimerase family.</text>
</comment>
<sequence>MAGSSIANKCDATTQALLGQLARRYNSWARDHALPLWRQYGIDRIRGGFFDCLDPTSLENTIDHKRVRVTARQICVFAQATYYGLMDAGDEVGHGLDHLLGPCRNPEGGYFSKISHDGKVIAAPLDLYDNAFALYALSQAYQLKRESRLLELARAQCTFLRMYMSHPAGGFAESIPSALPRRQNPHMHLLEAALGWLNAIGPEQPFLDLARELLLLFEARFICTETHLIHEFFDDAWQCNVPVGEPGHHFEWIWLISQCQAFVPHLPDTDALNATALCHGRNADNGLLFGSFGPNGSDQQIDVRLWPHTEWLRAETIGDGEYLQQAADAVDRFLDHPRPGLWFERFHVNDGLVLEDVRASSLYHVMGAINAVNQAAAKLEQGQP</sequence>
<name>A0A9X1DCS3_9SPHN</name>